<dbReference type="EMBL" id="BJMD01000017">
    <property type="protein sequence ID" value="GEB20082.1"/>
    <property type="molecule type" value="Genomic_DNA"/>
</dbReference>
<feature type="transmembrane region" description="Helical" evidence="1">
    <location>
        <begin position="58"/>
        <end position="77"/>
    </location>
</feature>
<dbReference type="Proteomes" id="UP000317715">
    <property type="component" value="Unassembled WGS sequence"/>
</dbReference>
<gene>
    <name evidence="2" type="ORF">AAU01_28370</name>
</gene>
<organism evidence="2 3">
    <name type="scientific">Paenarthrobacter aurescens</name>
    <name type="common">Arthrobacter aurescens</name>
    <dbReference type="NCBI Taxonomy" id="43663"/>
    <lineage>
        <taxon>Bacteria</taxon>
        <taxon>Bacillati</taxon>
        <taxon>Actinomycetota</taxon>
        <taxon>Actinomycetes</taxon>
        <taxon>Micrococcales</taxon>
        <taxon>Micrococcaceae</taxon>
        <taxon>Paenarthrobacter</taxon>
    </lineage>
</organism>
<comment type="caution">
    <text evidence="2">The sequence shown here is derived from an EMBL/GenBank/DDBJ whole genome shotgun (WGS) entry which is preliminary data.</text>
</comment>
<feature type="transmembrane region" description="Helical" evidence="1">
    <location>
        <begin position="31"/>
        <end position="52"/>
    </location>
</feature>
<name>A0A4Y3NEL5_PAEAU</name>
<keyword evidence="1" id="KW-0472">Membrane</keyword>
<keyword evidence="3" id="KW-1185">Reference proteome</keyword>
<keyword evidence="1" id="KW-1133">Transmembrane helix</keyword>
<reference evidence="2 3" key="1">
    <citation type="submission" date="2019-06" db="EMBL/GenBank/DDBJ databases">
        <title>Whole genome shotgun sequence of Paenarthrobacter aurescens NBRC 12136.</title>
        <authorList>
            <person name="Hosoyama A."/>
            <person name="Uohara A."/>
            <person name="Ohji S."/>
            <person name="Ichikawa N."/>
        </authorList>
    </citation>
    <scope>NUCLEOTIDE SEQUENCE [LARGE SCALE GENOMIC DNA]</scope>
    <source>
        <strain evidence="2 3">NBRC 12136</strain>
    </source>
</reference>
<evidence type="ECO:0000256" key="1">
    <source>
        <dbReference type="SAM" id="Phobius"/>
    </source>
</evidence>
<proteinExistence type="predicted"/>
<dbReference type="AlphaFoldDB" id="A0A4Y3NEL5"/>
<evidence type="ECO:0000313" key="3">
    <source>
        <dbReference type="Proteomes" id="UP000317715"/>
    </source>
</evidence>
<keyword evidence="1" id="KW-0812">Transmembrane</keyword>
<accession>A0A4Y3NEL5</accession>
<sequence length="148" mass="16713">MRRNRETSMDDESSGFRIELPELRKYKTLDIAWRLLFILFWISSGILLIGDIEVSRETSLVITGTGVVLAGGFAFYASRKQKTLRPLINRRFAAEFSTQTGYEYPGDIDILEVKRTIAVRRDDGSVLLWGVNRSTGSVTVTPVVQARP</sequence>
<evidence type="ECO:0000313" key="2">
    <source>
        <dbReference type="EMBL" id="GEB20082.1"/>
    </source>
</evidence>
<protein>
    <submittedName>
        <fullName evidence="2">Uncharacterized protein</fullName>
    </submittedName>
</protein>